<feature type="compositionally biased region" description="Gly residues" evidence="6">
    <location>
        <begin position="231"/>
        <end position="240"/>
    </location>
</feature>
<dbReference type="GO" id="GO:0003700">
    <property type="term" value="F:DNA-binding transcription factor activity"/>
    <property type="evidence" value="ECO:0007669"/>
    <property type="project" value="InterPro"/>
</dbReference>
<keyword evidence="3" id="KW-0238">DNA-binding</keyword>
<protein>
    <recommendedName>
        <fullName evidence="7">WRKY domain-containing protein</fullName>
    </recommendedName>
</protein>
<accession>A0A484KCQ6</accession>
<evidence type="ECO:0000256" key="3">
    <source>
        <dbReference type="ARBA" id="ARBA00023125"/>
    </source>
</evidence>
<dbReference type="GO" id="GO:0005634">
    <property type="term" value="C:nucleus"/>
    <property type="evidence" value="ECO:0007669"/>
    <property type="project" value="UniProtKB-SubCell"/>
</dbReference>
<evidence type="ECO:0000256" key="5">
    <source>
        <dbReference type="ARBA" id="ARBA00023242"/>
    </source>
</evidence>
<feature type="region of interest" description="Disordered" evidence="6">
    <location>
        <begin position="71"/>
        <end position="97"/>
    </location>
</feature>
<dbReference type="InterPro" id="IPR036576">
    <property type="entry name" value="WRKY_dom_sf"/>
</dbReference>
<feature type="region of interest" description="Disordered" evidence="6">
    <location>
        <begin position="229"/>
        <end position="363"/>
    </location>
</feature>
<reference evidence="8 9" key="1">
    <citation type="submission" date="2018-04" db="EMBL/GenBank/DDBJ databases">
        <authorList>
            <person name="Vogel A."/>
        </authorList>
    </citation>
    <scope>NUCLEOTIDE SEQUENCE [LARGE SCALE GENOMIC DNA]</scope>
</reference>
<keyword evidence="5" id="KW-0539">Nucleus</keyword>
<evidence type="ECO:0000256" key="4">
    <source>
        <dbReference type="ARBA" id="ARBA00023163"/>
    </source>
</evidence>
<keyword evidence="9" id="KW-1185">Reference proteome</keyword>
<dbReference type="InterPro" id="IPR044810">
    <property type="entry name" value="WRKY_plant"/>
</dbReference>
<evidence type="ECO:0000256" key="2">
    <source>
        <dbReference type="ARBA" id="ARBA00023015"/>
    </source>
</evidence>
<dbReference type="PANTHER" id="PTHR31221:SF378">
    <property type="entry name" value="WRKY TRANSCRIPTION FACTOR 23-RELATED"/>
    <property type="match status" value="1"/>
</dbReference>
<feature type="domain" description="WRKY" evidence="7">
    <location>
        <begin position="141"/>
        <end position="206"/>
    </location>
</feature>
<evidence type="ECO:0000313" key="9">
    <source>
        <dbReference type="Proteomes" id="UP000595140"/>
    </source>
</evidence>
<organism evidence="8 9">
    <name type="scientific">Cuscuta campestris</name>
    <dbReference type="NCBI Taxonomy" id="132261"/>
    <lineage>
        <taxon>Eukaryota</taxon>
        <taxon>Viridiplantae</taxon>
        <taxon>Streptophyta</taxon>
        <taxon>Embryophyta</taxon>
        <taxon>Tracheophyta</taxon>
        <taxon>Spermatophyta</taxon>
        <taxon>Magnoliopsida</taxon>
        <taxon>eudicotyledons</taxon>
        <taxon>Gunneridae</taxon>
        <taxon>Pentapetalae</taxon>
        <taxon>asterids</taxon>
        <taxon>lamiids</taxon>
        <taxon>Solanales</taxon>
        <taxon>Convolvulaceae</taxon>
        <taxon>Cuscuteae</taxon>
        <taxon>Cuscuta</taxon>
        <taxon>Cuscuta subgen. Grammica</taxon>
        <taxon>Cuscuta sect. Cleistogrammica</taxon>
    </lineage>
</organism>
<evidence type="ECO:0000313" key="8">
    <source>
        <dbReference type="EMBL" id="VFQ61017.1"/>
    </source>
</evidence>
<dbReference type="Gene3D" id="2.20.25.80">
    <property type="entry name" value="WRKY domain"/>
    <property type="match status" value="1"/>
</dbReference>
<keyword evidence="2" id="KW-0805">Transcription regulation</keyword>
<feature type="compositionally biased region" description="Low complexity" evidence="6">
    <location>
        <begin position="255"/>
        <end position="277"/>
    </location>
</feature>
<dbReference type="OrthoDB" id="1302720at2759"/>
<dbReference type="AlphaFoldDB" id="A0A484KCQ6"/>
<dbReference type="FunFam" id="2.20.25.80:FF:000003">
    <property type="entry name" value="WRKY transcription factor 57"/>
    <property type="match status" value="1"/>
</dbReference>
<dbReference type="GO" id="GO:0043565">
    <property type="term" value="F:sequence-specific DNA binding"/>
    <property type="evidence" value="ECO:0007669"/>
    <property type="project" value="InterPro"/>
</dbReference>
<dbReference type="InterPro" id="IPR003657">
    <property type="entry name" value="WRKY_dom"/>
</dbReference>
<feature type="compositionally biased region" description="Basic and acidic residues" evidence="6">
    <location>
        <begin position="354"/>
        <end position="363"/>
    </location>
</feature>
<dbReference type="Proteomes" id="UP000595140">
    <property type="component" value="Unassembled WGS sequence"/>
</dbReference>
<comment type="subcellular location">
    <subcellularLocation>
        <location evidence="1">Nucleus</location>
    </subcellularLocation>
</comment>
<dbReference type="EMBL" id="OOIL02000126">
    <property type="protein sequence ID" value="VFQ61017.1"/>
    <property type="molecule type" value="Genomic_DNA"/>
</dbReference>
<dbReference type="PANTHER" id="PTHR31221">
    <property type="entry name" value="WRKY TRANSCRIPTION FACTOR PROTEIN 1-RELATED"/>
    <property type="match status" value="1"/>
</dbReference>
<dbReference type="Pfam" id="PF03106">
    <property type="entry name" value="WRKY"/>
    <property type="match status" value="1"/>
</dbReference>
<sequence>MEKKGEKHTVNSSMGDSAFSDQIPASIFEFPPPFSDDQHPFSFLDLLSDSQDDFCTIFDLLETVPPPLFPPPPPVPAWPEAANTPVTPNSSSISSSSNDAAIKIADEVDQDHQDQNQLLVIPKKKIEKRQREPRYAFMTKSEIDHLDDGYRWRKYGQKAVKNSPFPRSYYRCTTTGCGVKKRVERSLEDSAIVVTTYEGMHKHPCPITPRSHIANMPKTAAILGERASPCRGGGGGGRGSGSSSFLLPPHPNMTHNLHPCPLNHHHQQQQQQQLQQPINFAIVPPDFPSPLTLMNKPPTSKAILPPPNILHQDRSPSSLLLPRSPAPPSSTTIRDGGLLQDILPSQMRKAPKKAGADDQAKDE</sequence>
<dbReference type="SUPFAM" id="SSF118290">
    <property type="entry name" value="WRKY DNA-binding domain"/>
    <property type="match status" value="1"/>
</dbReference>
<gene>
    <name evidence="8" type="ORF">CCAM_LOCUS2793</name>
</gene>
<evidence type="ECO:0000259" key="7">
    <source>
        <dbReference type="PROSITE" id="PS50811"/>
    </source>
</evidence>
<evidence type="ECO:0000256" key="1">
    <source>
        <dbReference type="ARBA" id="ARBA00004123"/>
    </source>
</evidence>
<name>A0A484KCQ6_9ASTE</name>
<evidence type="ECO:0000256" key="6">
    <source>
        <dbReference type="SAM" id="MobiDB-lite"/>
    </source>
</evidence>
<dbReference type="SMART" id="SM00774">
    <property type="entry name" value="WRKY"/>
    <property type="match status" value="1"/>
</dbReference>
<keyword evidence="4" id="KW-0804">Transcription</keyword>
<proteinExistence type="predicted"/>
<dbReference type="PROSITE" id="PS50811">
    <property type="entry name" value="WRKY"/>
    <property type="match status" value="1"/>
</dbReference>